<dbReference type="InParanoid" id="A0A0J6WW10"/>
<dbReference type="Gene3D" id="2.60.40.4070">
    <property type="match status" value="1"/>
</dbReference>
<dbReference type="Proteomes" id="UP000036503">
    <property type="component" value="Unassembled WGS sequence"/>
</dbReference>
<evidence type="ECO:0000313" key="2">
    <source>
        <dbReference type="EMBL" id="KMO85992.1"/>
    </source>
</evidence>
<reference evidence="2 3" key="1">
    <citation type="submission" date="2015-06" db="EMBL/GenBank/DDBJ databases">
        <title>Draft genome sequence of beer spoilage bacterium Megasphaera cerevisiae type strain 20462.</title>
        <authorList>
            <person name="Kutumbaka K."/>
            <person name="Pasmowitz J."/>
            <person name="Mategko J."/>
            <person name="Reyes D."/>
            <person name="Friedrich A."/>
            <person name="Han S."/>
            <person name="Martens-Habbena W."/>
            <person name="Neal-McKinney J."/>
            <person name="Janagama H.K."/>
            <person name="Nadala C."/>
            <person name="Samadpour M."/>
        </authorList>
    </citation>
    <scope>NUCLEOTIDE SEQUENCE [LARGE SCALE GENOMIC DNA]</scope>
    <source>
        <strain evidence="2 3">DSM 20462</strain>
    </source>
</reference>
<sequence>MIFANSTWKITFVAVLIGIGMAMAGCGSQASEKTAAPAAVGEKTPVRSEGTVDISFLYTAQNGIASNQFAVWIEDSEGKYIKTLYVTQFAGTGGYAKQQDAIPMWVAKSQVREGKTAEIDAAAGATPLPGDQKFVWDCTGKDGQPVPQGEYMYVVEGSLRWKNHVVYSGTIQVGSTPNASKATAQYEGGSTAERGMIGTVQAVYTPAAKNS</sequence>
<accession>A0A0J6WW10</accession>
<evidence type="ECO:0008006" key="4">
    <source>
        <dbReference type="Google" id="ProtNLM"/>
    </source>
</evidence>
<proteinExistence type="predicted"/>
<keyword evidence="1" id="KW-0732">Signal</keyword>
<evidence type="ECO:0000313" key="3">
    <source>
        <dbReference type="Proteomes" id="UP000036503"/>
    </source>
</evidence>
<dbReference type="AlphaFoldDB" id="A0A0J6WW10"/>
<dbReference type="OrthoDB" id="358935at2"/>
<name>A0A0J6WW10_9FIRM</name>
<dbReference type="InterPro" id="IPR014469">
    <property type="entry name" value="DUF2271"/>
</dbReference>
<comment type="caution">
    <text evidence="2">The sequence shown here is derived from an EMBL/GenBank/DDBJ whole genome shotgun (WGS) entry which is preliminary data.</text>
</comment>
<dbReference type="STRING" id="39029.BSR42_02010"/>
<keyword evidence="3" id="KW-1185">Reference proteome</keyword>
<dbReference type="Pfam" id="PF10029">
    <property type="entry name" value="DUF2271"/>
    <property type="match status" value="1"/>
</dbReference>
<feature type="chain" id="PRO_5038937842" description="DUF2271 domain-containing protein" evidence="1">
    <location>
        <begin position="25"/>
        <end position="211"/>
    </location>
</feature>
<dbReference type="RefSeq" id="WP_048514783.1">
    <property type="nucleotide sequence ID" value="NZ_FUXD01000012.1"/>
</dbReference>
<evidence type="ECO:0000256" key="1">
    <source>
        <dbReference type="SAM" id="SignalP"/>
    </source>
</evidence>
<dbReference type="PATRIC" id="fig|1122219.3.peg.1925"/>
<organism evidence="2 3">
    <name type="scientific">Megasphaera cerevisiae DSM 20462</name>
    <dbReference type="NCBI Taxonomy" id="1122219"/>
    <lineage>
        <taxon>Bacteria</taxon>
        <taxon>Bacillati</taxon>
        <taxon>Bacillota</taxon>
        <taxon>Negativicutes</taxon>
        <taxon>Veillonellales</taxon>
        <taxon>Veillonellaceae</taxon>
        <taxon>Megasphaera</taxon>
    </lineage>
</organism>
<feature type="signal peptide" evidence="1">
    <location>
        <begin position="1"/>
        <end position="24"/>
    </location>
</feature>
<gene>
    <name evidence="2" type="ORF">AB840_10405</name>
</gene>
<dbReference type="EMBL" id="LEKT01000037">
    <property type="protein sequence ID" value="KMO85992.1"/>
    <property type="molecule type" value="Genomic_DNA"/>
</dbReference>
<protein>
    <recommendedName>
        <fullName evidence="4">DUF2271 domain-containing protein</fullName>
    </recommendedName>
</protein>